<dbReference type="Proteomes" id="UP001596056">
    <property type="component" value="Unassembled WGS sequence"/>
</dbReference>
<name>A0ABW0SCV7_9RHOB</name>
<evidence type="ECO:0000256" key="1">
    <source>
        <dbReference type="SAM" id="MobiDB-lite"/>
    </source>
</evidence>
<evidence type="ECO:0000256" key="2">
    <source>
        <dbReference type="SAM" id="Phobius"/>
    </source>
</evidence>
<gene>
    <name evidence="3" type="ORF">ACFPOC_10010</name>
</gene>
<dbReference type="NCBIfam" id="TIGR02302">
    <property type="entry name" value="aProt_lowcomp"/>
    <property type="match status" value="1"/>
</dbReference>
<feature type="compositionally biased region" description="Polar residues" evidence="1">
    <location>
        <begin position="566"/>
        <end position="575"/>
    </location>
</feature>
<feature type="compositionally biased region" description="Basic and acidic residues" evidence="1">
    <location>
        <begin position="726"/>
        <end position="737"/>
    </location>
</feature>
<feature type="region of interest" description="Disordered" evidence="1">
    <location>
        <begin position="617"/>
        <end position="848"/>
    </location>
</feature>
<protein>
    <submittedName>
        <fullName evidence="3">TIGR02302 family protein</fullName>
    </submittedName>
</protein>
<feature type="compositionally biased region" description="Basic and acidic residues" evidence="1">
    <location>
        <begin position="748"/>
        <end position="772"/>
    </location>
</feature>
<keyword evidence="2" id="KW-1133">Transmembrane helix</keyword>
<sequence>MALTPPPGPSTTSPAPELPARLRRPLALTRMGLAAERVARAFWPLWTVLALVAAALTTGWQDRLPLEILWGGSVVLALGAGAALAWGVWRFRWPTRAEAVERLDATLPGRPLSALRDAQAVGAGDPASRAVWAAHLERMARRAQGAKAPAPDLRLAARDPYGLRYVAAILLAAGLLFGSAWRAAEVPGLGDGVGADLAQGPVWEGWIAPPAYTGKPQLYLADLPPGPIEVPKGSRVTVRLYGEVGALALSETVSGRTDGIESATAAEHAFDVIQPGRLRIEGGGGAEWEVRLLPDAAPSVELAGPVEADAMGEMAQPFRASDDYGVTAGTATVALDVAAVERAHGLAAEPDAREPLVLDLPMPFTGDRAAFEEKLVENLSEHPFANLPVTLTLSVTDAAGQRAESAPASMVLPGRRFFQPVARAVVEQRRDLLWSKGNARRVTQILRAVAHRPEELFPDRAIYLRLSYTIRRLDALADAGTMTVAEQDEIAEALWDLAVQLEDGTLRDARERLERAQERLAEAMRNGASQEEIAELMQELREATQDYLNMLAQNAQPQDQPGADEPQTSQGENQAVTQDQIQALMDRIQELMEQGRMAEAQELMEELNRLMENLQVTQGQGQGGPPSPGQQSMENLQESLREQQELSDEAFRDLQEQFGQQQGQQQPGQQGQGQQGQPGQPGQGQQGQGQPGQGQGQQPNGQGDQQGQGQQPGEGDEAGSLADRQQALRDEIARQRGELPGLTGDAAEAARRALDGAGEAMDRAEEALREGDLGGAIDQQAEAMDSLREGMRNLGQALAENGRTQPEPNQQAGEGQEGGRPVPGRRDPLGRQLGDGGDFGTDEEMTGAEDVYRRAEELLAEIRRRAAEQERPKIELDYLKRLLERF</sequence>
<feature type="compositionally biased region" description="Basic and acidic residues" evidence="1">
    <location>
        <begin position="639"/>
        <end position="655"/>
    </location>
</feature>
<feature type="region of interest" description="Disordered" evidence="1">
    <location>
        <begin position="556"/>
        <end position="575"/>
    </location>
</feature>
<feature type="compositionally biased region" description="Gly residues" evidence="1">
    <location>
        <begin position="670"/>
        <end position="695"/>
    </location>
</feature>
<comment type="caution">
    <text evidence="3">The sequence shown here is derived from an EMBL/GenBank/DDBJ whole genome shotgun (WGS) entry which is preliminary data.</text>
</comment>
<dbReference type="RefSeq" id="WP_209841373.1">
    <property type="nucleotide sequence ID" value="NZ_JAGGJP010000010.1"/>
</dbReference>
<feature type="compositionally biased region" description="Polar residues" evidence="1">
    <location>
        <begin position="802"/>
        <end position="813"/>
    </location>
</feature>
<dbReference type="EMBL" id="JBHSNA010000007">
    <property type="protein sequence ID" value="MFC5566745.1"/>
    <property type="molecule type" value="Genomic_DNA"/>
</dbReference>
<proteinExistence type="predicted"/>
<evidence type="ECO:0000313" key="3">
    <source>
        <dbReference type="EMBL" id="MFC5566745.1"/>
    </source>
</evidence>
<feature type="transmembrane region" description="Helical" evidence="2">
    <location>
        <begin position="68"/>
        <end position="89"/>
    </location>
</feature>
<evidence type="ECO:0000313" key="4">
    <source>
        <dbReference type="Proteomes" id="UP001596056"/>
    </source>
</evidence>
<feature type="transmembrane region" description="Helical" evidence="2">
    <location>
        <begin position="38"/>
        <end position="56"/>
    </location>
</feature>
<keyword evidence="2" id="KW-0812">Transmembrane</keyword>
<keyword evidence="2" id="KW-0472">Membrane</keyword>
<dbReference type="Pfam" id="PF13779">
    <property type="entry name" value="DUF4175"/>
    <property type="match status" value="1"/>
</dbReference>
<keyword evidence="4" id="KW-1185">Reference proteome</keyword>
<organism evidence="3 4">
    <name type="scientific">Rubellimicrobium aerolatum</name>
    <dbReference type="NCBI Taxonomy" id="490979"/>
    <lineage>
        <taxon>Bacteria</taxon>
        <taxon>Pseudomonadati</taxon>
        <taxon>Pseudomonadota</taxon>
        <taxon>Alphaproteobacteria</taxon>
        <taxon>Rhodobacterales</taxon>
        <taxon>Roseobacteraceae</taxon>
        <taxon>Rubellimicrobium</taxon>
    </lineage>
</organism>
<feature type="transmembrane region" description="Helical" evidence="2">
    <location>
        <begin position="163"/>
        <end position="181"/>
    </location>
</feature>
<dbReference type="InterPro" id="IPR012683">
    <property type="entry name" value="CHP02302_TM"/>
</dbReference>
<feature type="compositionally biased region" description="Low complexity" evidence="1">
    <location>
        <begin position="659"/>
        <end position="669"/>
    </location>
</feature>
<reference evidence="4" key="1">
    <citation type="journal article" date="2019" name="Int. J. Syst. Evol. Microbiol.">
        <title>The Global Catalogue of Microorganisms (GCM) 10K type strain sequencing project: providing services to taxonomists for standard genome sequencing and annotation.</title>
        <authorList>
            <consortium name="The Broad Institute Genomics Platform"/>
            <consortium name="The Broad Institute Genome Sequencing Center for Infectious Disease"/>
            <person name="Wu L."/>
            <person name="Ma J."/>
        </authorList>
    </citation>
    <scope>NUCLEOTIDE SEQUENCE [LARGE SCALE GENOMIC DNA]</scope>
    <source>
        <strain evidence="4">KACC 11588</strain>
    </source>
</reference>
<accession>A0ABW0SCV7</accession>